<dbReference type="InterPro" id="IPR013655">
    <property type="entry name" value="PAS_fold_3"/>
</dbReference>
<dbReference type="InterPro" id="IPR000700">
    <property type="entry name" value="PAS-assoc_C"/>
</dbReference>
<dbReference type="SUPFAM" id="SSF55073">
    <property type="entry name" value="Nucleotide cyclase"/>
    <property type="match status" value="1"/>
</dbReference>
<gene>
    <name evidence="5" type="ORF">I9W95_13530</name>
</gene>
<dbReference type="CDD" id="cd01948">
    <property type="entry name" value="EAL"/>
    <property type="match status" value="1"/>
</dbReference>
<dbReference type="Pfam" id="PF08447">
    <property type="entry name" value="PAS_3"/>
    <property type="match status" value="1"/>
</dbReference>
<feature type="domain" description="PAS" evidence="1">
    <location>
        <begin position="330"/>
        <end position="374"/>
    </location>
</feature>
<evidence type="ECO:0000259" key="3">
    <source>
        <dbReference type="PROSITE" id="PS50883"/>
    </source>
</evidence>
<protein>
    <submittedName>
        <fullName evidence="5">EAL domain-containing protein</fullName>
    </submittedName>
</protein>
<dbReference type="SMART" id="SM00052">
    <property type="entry name" value="EAL"/>
    <property type="match status" value="1"/>
</dbReference>
<evidence type="ECO:0000259" key="1">
    <source>
        <dbReference type="PROSITE" id="PS50112"/>
    </source>
</evidence>
<dbReference type="InterPro" id="IPR043128">
    <property type="entry name" value="Rev_trsase/Diguanyl_cyclase"/>
</dbReference>
<dbReference type="SMART" id="SM00267">
    <property type="entry name" value="GGDEF"/>
    <property type="match status" value="1"/>
</dbReference>
<accession>A0ABS7ZSP0</accession>
<feature type="domain" description="PAC" evidence="2">
    <location>
        <begin position="403"/>
        <end position="455"/>
    </location>
</feature>
<dbReference type="Pfam" id="PF13426">
    <property type="entry name" value="PAS_9"/>
    <property type="match status" value="1"/>
</dbReference>
<dbReference type="NCBIfam" id="TIGR00254">
    <property type="entry name" value="GGDEF"/>
    <property type="match status" value="1"/>
</dbReference>
<dbReference type="Pfam" id="PF00990">
    <property type="entry name" value="GGDEF"/>
    <property type="match status" value="1"/>
</dbReference>
<dbReference type="Gene3D" id="3.30.70.270">
    <property type="match status" value="1"/>
</dbReference>
<dbReference type="InterPro" id="IPR035965">
    <property type="entry name" value="PAS-like_dom_sf"/>
</dbReference>
<dbReference type="CDD" id="cd00130">
    <property type="entry name" value="PAS"/>
    <property type="match status" value="2"/>
</dbReference>
<dbReference type="PANTHER" id="PTHR44757">
    <property type="entry name" value="DIGUANYLATE CYCLASE DGCP"/>
    <property type="match status" value="1"/>
</dbReference>
<reference evidence="5 6" key="1">
    <citation type="submission" date="2020-12" db="EMBL/GenBank/DDBJ databases">
        <title>Novel Thalassolituus-related marine hydrocarbonoclastic bacteria mediated algae-derived hydrocarbons mineralization in twilight zone of the northern South China Sea.</title>
        <authorList>
            <person name="Dong C."/>
        </authorList>
    </citation>
    <scope>NUCLEOTIDE SEQUENCE [LARGE SCALE GENOMIC DNA]</scope>
    <source>
        <strain evidence="5 6">IMCC1826</strain>
    </source>
</reference>
<dbReference type="SUPFAM" id="SSF55785">
    <property type="entry name" value="PYP-like sensor domain (PAS domain)"/>
    <property type="match status" value="2"/>
</dbReference>
<dbReference type="PROSITE" id="PS50112">
    <property type="entry name" value="PAS"/>
    <property type="match status" value="1"/>
</dbReference>
<dbReference type="Proteomes" id="UP000714380">
    <property type="component" value="Unassembled WGS sequence"/>
</dbReference>
<dbReference type="EMBL" id="JAEDAH010000088">
    <property type="protein sequence ID" value="MCA6064630.1"/>
    <property type="molecule type" value="Genomic_DNA"/>
</dbReference>
<dbReference type="Pfam" id="PF00563">
    <property type="entry name" value="EAL"/>
    <property type="match status" value="1"/>
</dbReference>
<comment type="caution">
    <text evidence="5">The sequence shown here is derived from an EMBL/GenBank/DDBJ whole genome shotgun (WGS) entry which is preliminary data.</text>
</comment>
<dbReference type="InterPro" id="IPR001633">
    <property type="entry name" value="EAL_dom"/>
</dbReference>
<dbReference type="InterPro" id="IPR029787">
    <property type="entry name" value="Nucleotide_cyclase"/>
</dbReference>
<keyword evidence="6" id="KW-1185">Reference proteome</keyword>
<evidence type="ECO:0000313" key="6">
    <source>
        <dbReference type="Proteomes" id="UP000714380"/>
    </source>
</evidence>
<organism evidence="5 6">
    <name type="scientific">Thalassolituus marinus</name>
    <dbReference type="NCBI Taxonomy" id="671053"/>
    <lineage>
        <taxon>Bacteria</taxon>
        <taxon>Pseudomonadati</taxon>
        <taxon>Pseudomonadota</taxon>
        <taxon>Gammaproteobacteria</taxon>
        <taxon>Oceanospirillales</taxon>
        <taxon>Oceanospirillaceae</taxon>
        <taxon>Thalassolituus</taxon>
    </lineage>
</organism>
<sequence>MTGMPSTSAQEHWSGVWRRLVEGEAIRGDLNALPGSRKPKLEEVLESATERFLSTDRQNLAEHLRSSLSQISARLHSSQALMFICPRDRDSGHVCVQLDSHERSPLAEQMMASAGRWKAALNGQTVQIIEREDGDEAAFICASLSCQRVILLSTFIDQQPGACLMLGTSPDTWIPDASECALLSAFLQLAYLVTDRLAVQDVLRQRDSLLQRTERLAGIGSWHNDLVQDCLTFTAQSGEIFGFSADTRWINTRQLLERIHPDDRHRVAGSMQRSSDTGEGFDIICRVCPRAEELRLVRVLADVVTDGSGKVVARFGSVQDITEAHERTRQLQQAAQVLESAMEGVLIVDALGRVESVNPAFTAITGYPASEVVGVPVQVLDKGSHNRAFFRSMLRQCIRQGSWRGEIMNRRRNGELFPQLLSVTVLRDDHGRISQFVAVFSDMSRIRKSEKQVDYLAAHDALTGLPNRAGLMTCLQKAIDKAAIKRRRVAVITIDLDHFKHINDSLGHPAGDRLLQACARRLRERLRDSDTVARQGGDEFVVVLENVVSQKQVEQVAGILQDLFAKGFDVGTGRELFIGASLGITLYPEHGSDVTQLLSYADVAMYAAKQQGRNHYRFYTNELTQAASDRLELGSQLRAALQSDDELQIWYQPQVDQDSGNMVGAEALLRWQHPQEGLIHPGRFIPVAEDNGLMPDMDHWVLTHVCQQLAQWQQEGQPPFVVAVNITQPTFIAGGLVDRLQELLARYRIDPTWLELEITEGALLEPTPQVLNTIEGLKALGISLAVDDFGTGYSSLAYLQRFRVDKLKIDRRFVSSVEEEEEGRVITSTIINMARGLGLAVLAEGVETEGQRAYLREQGCTICQGFLFSRPLPLDAFSDWLKY</sequence>
<dbReference type="PROSITE" id="PS50883">
    <property type="entry name" value="EAL"/>
    <property type="match status" value="1"/>
</dbReference>
<dbReference type="InterPro" id="IPR052155">
    <property type="entry name" value="Biofilm_reg_signaling"/>
</dbReference>
<dbReference type="SMART" id="SM00086">
    <property type="entry name" value="PAC"/>
    <property type="match status" value="2"/>
</dbReference>
<dbReference type="Gene3D" id="2.10.70.100">
    <property type="match status" value="1"/>
</dbReference>
<dbReference type="PANTHER" id="PTHR44757:SF2">
    <property type="entry name" value="BIOFILM ARCHITECTURE MAINTENANCE PROTEIN MBAA"/>
    <property type="match status" value="1"/>
</dbReference>
<dbReference type="PROSITE" id="PS50113">
    <property type="entry name" value="PAC"/>
    <property type="match status" value="1"/>
</dbReference>
<evidence type="ECO:0000259" key="2">
    <source>
        <dbReference type="PROSITE" id="PS50113"/>
    </source>
</evidence>
<dbReference type="CDD" id="cd01949">
    <property type="entry name" value="GGDEF"/>
    <property type="match status" value="1"/>
</dbReference>
<dbReference type="InterPro" id="IPR000160">
    <property type="entry name" value="GGDEF_dom"/>
</dbReference>
<evidence type="ECO:0000313" key="5">
    <source>
        <dbReference type="EMBL" id="MCA6064630.1"/>
    </source>
</evidence>
<feature type="domain" description="EAL" evidence="3">
    <location>
        <begin position="630"/>
        <end position="883"/>
    </location>
</feature>
<dbReference type="RefSeq" id="WP_225675786.1">
    <property type="nucleotide sequence ID" value="NZ_JAEDAH010000088.1"/>
</dbReference>
<evidence type="ECO:0000259" key="4">
    <source>
        <dbReference type="PROSITE" id="PS50887"/>
    </source>
</evidence>
<proteinExistence type="predicted"/>
<dbReference type="NCBIfam" id="TIGR00229">
    <property type="entry name" value="sensory_box"/>
    <property type="match status" value="1"/>
</dbReference>
<dbReference type="SMART" id="SM00091">
    <property type="entry name" value="PAS"/>
    <property type="match status" value="1"/>
</dbReference>
<dbReference type="SUPFAM" id="SSF141868">
    <property type="entry name" value="EAL domain-like"/>
    <property type="match status" value="1"/>
</dbReference>
<dbReference type="InterPro" id="IPR001610">
    <property type="entry name" value="PAC"/>
</dbReference>
<dbReference type="PROSITE" id="PS50887">
    <property type="entry name" value="GGDEF"/>
    <property type="match status" value="1"/>
</dbReference>
<dbReference type="InterPro" id="IPR000014">
    <property type="entry name" value="PAS"/>
</dbReference>
<dbReference type="Gene3D" id="3.20.20.450">
    <property type="entry name" value="EAL domain"/>
    <property type="match status" value="1"/>
</dbReference>
<dbReference type="Gene3D" id="3.30.450.20">
    <property type="entry name" value="PAS domain"/>
    <property type="match status" value="2"/>
</dbReference>
<feature type="domain" description="GGDEF" evidence="4">
    <location>
        <begin position="487"/>
        <end position="621"/>
    </location>
</feature>
<dbReference type="InterPro" id="IPR035919">
    <property type="entry name" value="EAL_sf"/>
</dbReference>
<name>A0ABS7ZSP0_9GAMM</name>